<keyword evidence="2" id="KW-1185">Reference proteome</keyword>
<dbReference type="AlphaFoldDB" id="A0AAV7PKU3"/>
<dbReference type="EMBL" id="JANPWB010000011">
    <property type="protein sequence ID" value="KAJ1126388.1"/>
    <property type="molecule type" value="Genomic_DNA"/>
</dbReference>
<comment type="caution">
    <text evidence="1">The sequence shown here is derived from an EMBL/GenBank/DDBJ whole genome shotgun (WGS) entry which is preliminary data.</text>
</comment>
<proteinExistence type="predicted"/>
<evidence type="ECO:0000313" key="1">
    <source>
        <dbReference type="EMBL" id="KAJ1126388.1"/>
    </source>
</evidence>
<evidence type="ECO:0008006" key="3">
    <source>
        <dbReference type="Google" id="ProtNLM"/>
    </source>
</evidence>
<name>A0AAV7PKU3_PLEWA</name>
<protein>
    <recommendedName>
        <fullName evidence="3">Secreted protein</fullName>
    </recommendedName>
</protein>
<sequence>MRMLKWSVGGSLRLPRFCPTRSAYLVLVCERQYSSQWCWRHACHCATSKRLKPQEERHSLKLGVKQSRTKHVRNRLQEVQPCYARSPFCSRGTAQEHVSTDE</sequence>
<organism evidence="1 2">
    <name type="scientific">Pleurodeles waltl</name>
    <name type="common">Iberian ribbed newt</name>
    <dbReference type="NCBI Taxonomy" id="8319"/>
    <lineage>
        <taxon>Eukaryota</taxon>
        <taxon>Metazoa</taxon>
        <taxon>Chordata</taxon>
        <taxon>Craniata</taxon>
        <taxon>Vertebrata</taxon>
        <taxon>Euteleostomi</taxon>
        <taxon>Amphibia</taxon>
        <taxon>Batrachia</taxon>
        <taxon>Caudata</taxon>
        <taxon>Salamandroidea</taxon>
        <taxon>Salamandridae</taxon>
        <taxon>Pleurodelinae</taxon>
        <taxon>Pleurodeles</taxon>
    </lineage>
</organism>
<dbReference type="Proteomes" id="UP001066276">
    <property type="component" value="Chromosome 7"/>
</dbReference>
<reference evidence="1" key="1">
    <citation type="journal article" date="2022" name="bioRxiv">
        <title>Sequencing and chromosome-scale assembly of the giantPleurodeles waltlgenome.</title>
        <authorList>
            <person name="Brown T."/>
            <person name="Elewa A."/>
            <person name="Iarovenko S."/>
            <person name="Subramanian E."/>
            <person name="Araus A.J."/>
            <person name="Petzold A."/>
            <person name="Susuki M."/>
            <person name="Suzuki K.-i.T."/>
            <person name="Hayashi T."/>
            <person name="Toyoda A."/>
            <person name="Oliveira C."/>
            <person name="Osipova E."/>
            <person name="Leigh N.D."/>
            <person name="Simon A."/>
            <person name="Yun M.H."/>
        </authorList>
    </citation>
    <scope>NUCLEOTIDE SEQUENCE</scope>
    <source>
        <strain evidence="1">20211129_DDA</strain>
        <tissue evidence="1">Liver</tissue>
    </source>
</reference>
<accession>A0AAV7PKU3</accession>
<evidence type="ECO:0000313" key="2">
    <source>
        <dbReference type="Proteomes" id="UP001066276"/>
    </source>
</evidence>
<gene>
    <name evidence="1" type="ORF">NDU88_004796</name>
</gene>